<dbReference type="EMBL" id="AE017282">
    <property type="protein sequence ID" value="AAU92155.1"/>
    <property type="molecule type" value="Genomic_DNA"/>
</dbReference>
<gene>
    <name evidence="2" type="ordered locus">MCA1573</name>
</gene>
<reference evidence="2 3" key="1">
    <citation type="journal article" date="2004" name="PLoS Biol.">
        <title>Genomic insights into methanotrophy: the complete genome sequence of Methylococcus capsulatus (Bath).</title>
        <authorList>
            <person name="Ward N.L."/>
            <person name="Larsen O."/>
            <person name="Sakwa J."/>
            <person name="Bruseth L."/>
            <person name="Khouri H.M."/>
            <person name="Durkin A.S."/>
            <person name="Dimitrov G."/>
            <person name="Jiang L."/>
            <person name="Scanlan D."/>
            <person name="Kang K.H."/>
            <person name="Lewis M.R."/>
            <person name="Nelson K.E."/>
            <person name="Methe B.A."/>
            <person name="Wu M."/>
            <person name="Heidelberg J.F."/>
            <person name="Paulsen I.T."/>
            <person name="Fouts D.E."/>
            <person name="Ravel J."/>
            <person name="Tettelin H."/>
            <person name="Ren Q."/>
            <person name="Read T.D."/>
            <person name="DeBoy R.T."/>
            <person name="Seshadri R."/>
            <person name="Salzberg S.L."/>
            <person name="Jensen H.B."/>
            <person name="Birkeland N.K."/>
            <person name="Nelson W.C."/>
            <person name="Dodson R.J."/>
            <person name="Grindhaug S.H."/>
            <person name="Holt I.E."/>
            <person name="Eidhammer I."/>
            <person name="Jonasen I."/>
            <person name="Vanaken S."/>
            <person name="Utterback T.R."/>
            <person name="Feldblyum T.V."/>
            <person name="Fraser C.M."/>
            <person name="Lillehaug J.R."/>
            <person name="Eisen J.A."/>
        </authorList>
    </citation>
    <scope>NUCLEOTIDE SEQUENCE [LARGE SCALE GENOMIC DNA]</scope>
    <source>
        <strain evidence="3">ATCC 33009 / NCIMB 11132 / Bath</strain>
    </source>
</reference>
<dbReference type="AlphaFoldDB" id="Q608C4"/>
<evidence type="ECO:0000313" key="3">
    <source>
        <dbReference type="Proteomes" id="UP000006821"/>
    </source>
</evidence>
<name>Q608C4_METCA</name>
<dbReference type="HOGENOM" id="CLU_2451166_0_0_6"/>
<sequence length="89" mass="9747">MIASSDERDGPPPSPERPNPCADRRPGTRSPSSDIFHSLTPHPDAIDRNSLFLCRSGDLCPHSPGHPRNRLRDSLSHPGGEHSPSPRRP</sequence>
<feature type="compositionally biased region" description="Basic and acidic residues" evidence="1">
    <location>
        <begin position="1"/>
        <end position="10"/>
    </location>
</feature>
<protein>
    <submittedName>
        <fullName evidence="2">Uncharacterized protein</fullName>
    </submittedName>
</protein>
<evidence type="ECO:0000256" key="1">
    <source>
        <dbReference type="SAM" id="MobiDB-lite"/>
    </source>
</evidence>
<dbReference type="Proteomes" id="UP000006821">
    <property type="component" value="Chromosome"/>
</dbReference>
<feature type="region of interest" description="Disordered" evidence="1">
    <location>
        <begin position="1"/>
        <end position="89"/>
    </location>
</feature>
<dbReference type="KEGG" id="mca:MCA1573"/>
<accession>Q608C4</accession>
<organism evidence="2 3">
    <name type="scientific">Methylococcus capsulatus (strain ATCC 33009 / NCIMB 11132 / Bath)</name>
    <dbReference type="NCBI Taxonomy" id="243233"/>
    <lineage>
        <taxon>Bacteria</taxon>
        <taxon>Pseudomonadati</taxon>
        <taxon>Pseudomonadota</taxon>
        <taxon>Gammaproteobacteria</taxon>
        <taxon>Methylococcales</taxon>
        <taxon>Methylococcaceae</taxon>
        <taxon>Methylococcus</taxon>
    </lineage>
</organism>
<proteinExistence type="predicted"/>
<evidence type="ECO:0000313" key="2">
    <source>
        <dbReference type="EMBL" id="AAU92155.1"/>
    </source>
</evidence>